<dbReference type="Proteomes" id="UP000595362">
    <property type="component" value="Chromosome"/>
</dbReference>
<sequence>MIKTSALIAAGAWLATRPGFVDISFGPYDIHARTGPLLLGGYLVLLIFLLVYRAYIALSDIPKAWRRYHERKRHHKGMQALSLGLSAVAAGDAKIASYQAYRARQLLREDKGISVFLEAQAARLRGDGDAARTGFQQLVDHRDTAFLGLRGLMLTAMEEGNLEKALQLARDAWRMHPRQPWVLLLVYNLTIRARQWDEAEKILRQAQRIKALDFDKVQSDQVALYLQQSDDAHYRGEQQNAVRYAKKAQTLNPAFVPAALRLARLYRDEGHRRAAVKVIEACWRTNPHPELVPVWDSLAPEHKAKDMSARLRWYERLLALKPDSAESQIAAARVAMEDGLWGEARQYLAMAEKLQPNARLYRLWAKFAERQQQPEESRHWLEKASDAKPDKVWVCRETGRIYEHWTAVAEPHGAFNTIVWEDPQALAGASRPLLTESTLLLDAPVRVSV</sequence>
<keyword evidence="2 5" id="KW-0812">Transmembrane</keyword>
<evidence type="ECO:0000256" key="1">
    <source>
        <dbReference type="ARBA" id="ARBA00004370"/>
    </source>
</evidence>
<accession>A0A7T5R3F6</accession>
<evidence type="ECO:0000256" key="4">
    <source>
        <dbReference type="ARBA" id="ARBA00023136"/>
    </source>
</evidence>
<feature type="domain" description="HemY N-terminal" evidence="6">
    <location>
        <begin position="19"/>
        <end position="126"/>
    </location>
</feature>
<dbReference type="EMBL" id="CP066681">
    <property type="protein sequence ID" value="QQG36779.1"/>
    <property type="molecule type" value="Genomic_DNA"/>
</dbReference>
<keyword evidence="3 5" id="KW-1133">Transmembrane helix</keyword>
<dbReference type="SUPFAM" id="SSF81901">
    <property type="entry name" value="HCP-like"/>
    <property type="match status" value="1"/>
</dbReference>
<evidence type="ECO:0000256" key="5">
    <source>
        <dbReference type="SAM" id="Phobius"/>
    </source>
</evidence>
<comment type="subcellular location">
    <subcellularLocation>
        <location evidence="1">Membrane</location>
    </subcellularLocation>
</comment>
<dbReference type="InterPro" id="IPR011990">
    <property type="entry name" value="TPR-like_helical_dom_sf"/>
</dbReference>
<dbReference type="Pfam" id="PF07219">
    <property type="entry name" value="HemY_N"/>
    <property type="match status" value="1"/>
</dbReference>
<evidence type="ECO:0000259" key="6">
    <source>
        <dbReference type="Pfam" id="PF07219"/>
    </source>
</evidence>
<reference evidence="7 8" key="1">
    <citation type="submission" date="2020-07" db="EMBL/GenBank/DDBJ databases">
        <title>Huge and variable diversity of episymbiotic CPR bacteria and DPANN archaea in groundwater ecosystems.</title>
        <authorList>
            <person name="He C.Y."/>
            <person name="Keren R."/>
            <person name="Whittaker M."/>
            <person name="Farag I.F."/>
            <person name="Doudna J."/>
            <person name="Cate J.H.D."/>
            <person name="Banfield J.F."/>
        </authorList>
    </citation>
    <scope>NUCLEOTIDE SEQUENCE [LARGE SCALE GENOMIC DNA]</scope>
    <source>
        <strain evidence="7">NC_groundwater_70_Ag_B-0.1um_54_66</strain>
    </source>
</reference>
<proteinExistence type="predicted"/>
<keyword evidence="4 5" id="KW-0472">Membrane</keyword>
<dbReference type="PANTHER" id="PTHR12558:SF13">
    <property type="entry name" value="CELL DIVISION CYCLE PROTEIN 27 HOMOLOG"/>
    <property type="match status" value="1"/>
</dbReference>
<name>A0A7T5R3F6_9BACT</name>
<evidence type="ECO:0000256" key="2">
    <source>
        <dbReference type="ARBA" id="ARBA00022692"/>
    </source>
</evidence>
<feature type="transmembrane region" description="Helical" evidence="5">
    <location>
        <begin position="37"/>
        <end position="58"/>
    </location>
</feature>
<dbReference type="Pfam" id="PF14559">
    <property type="entry name" value="TPR_19"/>
    <property type="match status" value="1"/>
</dbReference>
<dbReference type="PANTHER" id="PTHR12558">
    <property type="entry name" value="CELL DIVISION CYCLE 16,23,27"/>
    <property type="match status" value="1"/>
</dbReference>
<dbReference type="AlphaFoldDB" id="A0A7T5R3F6"/>
<organism evidence="7 8">
    <name type="scientific">Micavibrio aeruginosavorus</name>
    <dbReference type="NCBI Taxonomy" id="349221"/>
    <lineage>
        <taxon>Bacteria</taxon>
        <taxon>Pseudomonadati</taxon>
        <taxon>Bdellovibrionota</taxon>
        <taxon>Bdellovibrionia</taxon>
        <taxon>Bdellovibrionales</taxon>
        <taxon>Pseudobdellovibrionaceae</taxon>
        <taxon>Micavibrio</taxon>
    </lineage>
</organism>
<evidence type="ECO:0000313" key="8">
    <source>
        <dbReference type="Proteomes" id="UP000595362"/>
    </source>
</evidence>
<dbReference type="GO" id="GO:0016020">
    <property type="term" value="C:membrane"/>
    <property type="evidence" value="ECO:0007669"/>
    <property type="project" value="UniProtKB-SubCell"/>
</dbReference>
<gene>
    <name evidence="7" type="ORF">HYS17_03115</name>
</gene>
<protein>
    <submittedName>
        <fullName evidence="7">Tetratricopeptide repeat protein</fullName>
    </submittedName>
</protein>
<dbReference type="InterPro" id="IPR010817">
    <property type="entry name" value="HemY_N"/>
</dbReference>
<evidence type="ECO:0000313" key="7">
    <source>
        <dbReference type="EMBL" id="QQG36779.1"/>
    </source>
</evidence>
<dbReference type="Gene3D" id="1.25.40.10">
    <property type="entry name" value="Tetratricopeptide repeat domain"/>
    <property type="match status" value="1"/>
</dbReference>
<evidence type="ECO:0000256" key="3">
    <source>
        <dbReference type="ARBA" id="ARBA00022989"/>
    </source>
</evidence>